<dbReference type="KEGG" id="atq:GH723_16595"/>
<reference evidence="2 3" key="1">
    <citation type="submission" date="2019-11" db="EMBL/GenBank/DDBJ databases">
        <authorList>
            <person name="He Y."/>
        </authorList>
    </citation>
    <scope>NUCLEOTIDE SEQUENCE [LARGE SCALE GENOMIC DNA]</scope>
    <source>
        <strain evidence="2 3">SCSIO 58843</strain>
    </source>
</reference>
<evidence type="ECO:0000256" key="1">
    <source>
        <dbReference type="SAM" id="SignalP"/>
    </source>
</evidence>
<feature type="chain" id="PRO_5039620561" description="Lipoprotein" evidence="1">
    <location>
        <begin position="25"/>
        <end position="177"/>
    </location>
</feature>
<protein>
    <recommendedName>
        <fullName evidence="4">Lipoprotein</fullName>
    </recommendedName>
</protein>
<dbReference type="RefSeq" id="WP_153760694.1">
    <property type="nucleotide sequence ID" value="NZ_CP045851.1"/>
</dbReference>
<gene>
    <name evidence="2" type="ORF">GH723_16595</name>
</gene>
<evidence type="ECO:0000313" key="2">
    <source>
        <dbReference type="EMBL" id="QGG96590.1"/>
    </source>
</evidence>
<evidence type="ECO:0000313" key="3">
    <source>
        <dbReference type="Proteomes" id="UP000334019"/>
    </source>
</evidence>
<dbReference type="EMBL" id="CP045851">
    <property type="protein sequence ID" value="QGG96590.1"/>
    <property type="molecule type" value="Genomic_DNA"/>
</dbReference>
<keyword evidence="3" id="KW-1185">Reference proteome</keyword>
<accession>A0A5Q2RRR5</accession>
<dbReference type="PROSITE" id="PS51257">
    <property type="entry name" value="PROKAR_LIPOPROTEIN"/>
    <property type="match status" value="1"/>
</dbReference>
<dbReference type="Proteomes" id="UP000334019">
    <property type="component" value="Chromosome"/>
</dbReference>
<dbReference type="AlphaFoldDB" id="A0A5Q2RRR5"/>
<keyword evidence="1" id="KW-0732">Signal</keyword>
<feature type="signal peptide" evidence="1">
    <location>
        <begin position="1"/>
        <end position="24"/>
    </location>
</feature>
<evidence type="ECO:0008006" key="4">
    <source>
        <dbReference type="Google" id="ProtNLM"/>
    </source>
</evidence>
<organism evidence="2 3">
    <name type="scientific">Actinomarinicola tropica</name>
    <dbReference type="NCBI Taxonomy" id="2789776"/>
    <lineage>
        <taxon>Bacteria</taxon>
        <taxon>Bacillati</taxon>
        <taxon>Actinomycetota</taxon>
        <taxon>Acidimicrobiia</taxon>
        <taxon>Acidimicrobiales</taxon>
        <taxon>Iamiaceae</taxon>
        <taxon>Actinomarinicola</taxon>
    </lineage>
</organism>
<name>A0A5Q2RRR5_9ACTN</name>
<sequence length="177" mass="18696">MPRTPRRRRTARSSLALLALLVVAACGDDDGGGSAASTTTAPSGQEITEAGFAFRDASIPPEYHRSWTVTVTDGQAYVVVDSYGDVVGEDTATLDDGTWDQLRANVAALEGDEAVEGEDCTGGTGAQVWAMEGEVERFEMDAEVCGGDNADVVERWMAAFDPVTELVDMEALLATAE</sequence>
<proteinExistence type="predicted"/>